<keyword evidence="2" id="KW-1185">Reference proteome</keyword>
<reference evidence="1 2" key="1">
    <citation type="submission" date="2017-08" db="EMBL/GenBank/DDBJ databases">
        <title>Draft genome sequence of filamentous cyanobacterium Calothrix elsteri CCALA 953.</title>
        <authorList>
            <person name="Gagunashvili A.N."/>
            <person name="Elster J."/>
            <person name="Andresson O.S."/>
        </authorList>
    </citation>
    <scope>NUCLEOTIDE SEQUENCE [LARGE SCALE GENOMIC DNA]</scope>
    <source>
        <strain evidence="1 2">CCALA 953</strain>
    </source>
</reference>
<protein>
    <submittedName>
        <fullName evidence="1">Uncharacterized protein</fullName>
    </submittedName>
</protein>
<accession>A0A2A2TCK3</accession>
<dbReference type="Pfam" id="PF20242">
    <property type="entry name" value="Emfourin"/>
    <property type="match status" value="1"/>
</dbReference>
<proteinExistence type="predicted"/>
<comment type="caution">
    <text evidence="1">The sequence shown here is derived from an EMBL/GenBank/DDBJ whole genome shotgun (WGS) entry which is preliminary data.</text>
</comment>
<dbReference type="OrthoDB" id="6956709at2"/>
<gene>
    <name evidence="1" type="ORF">CK510_24245</name>
</gene>
<dbReference type="AlphaFoldDB" id="A0A2A2TCK3"/>
<name>A0A2A2TCK3_9CYAN</name>
<evidence type="ECO:0000313" key="2">
    <source>
        <dbReference type="Proteomes" id="UP000218238"/>
    </source>
</evidence>
<dbReference type="InterPro" id="IPR049457">
    <property type="entry name" value="Emfourin"/>
</dbReference>
<dbReference type="EMBL" id="NTFS01000376">
    <property type="protein sequence ID" value="PAX51537.1"/>
    <property type="molecule type" value="Genomic_DNA"/>
</dbReference>
<sequence length="100" mass="11101">MRVYLERTGGFAGMPRTTKVDTADISQETAKQLPQLLQESDFFNLPAYIDSPNPKPDRFNYMLTVEADGKTHTVSVGESGVPENLKPLISWINSAARTEV</sequence>
<evidence type="ECO:0000313" key="1">
    <source>
        <dbReference type="EMBL" id="PAX51537.1"/>
    </source>
</evidence>
<dbReference type="Proteomes" id="UP000218238">
    <property type="component" value="Unassembled WGS sequence"/>
</dbReference>
<dbReference type="RefSeq" id="WP_095724114.1">
    <property type="nucleotide sequence ID" value="NZ_NTFS01000376.1"/>
</dbReference>
<organism evidence="1 2">
    <name type="scientific">Brunnivagina elsteri CCALA 953</name>
    <dbReference type="NCBI Taxonomy" id="987040"/>
    <lineage>
        <taxon>Bacteria</taxon>
        <taxon>Bacillati</taxon>
        <taxon>Cyanobacteriota</taxon>
        <taxon>Cyanophyceae</taxon>
        <taxon>Nostocales</taxon>
        <taxon>Calotrichaceae</taxon>
        <taxon>Brunnivagina</taxon>
    </lineage>
</organism>